<evidence type="ECO:0000259" key="1">
    <source>
        <dbReference type="PROSITE" id="PS50132"/>
    </source>
</evidence>
<protein>
    <submittedName>
        <fullName evidence="2">Regulator of G-protein signaling 1</fullName>
    </submittedName>
</protein>
<gene>
    <name evidence="2" type="ORF">H4Q32_000287</name>
</gene>
<evidence type="ECO:0000313" key="3">
    <source>
        <dbReference type="Proteomes" id="UP000830375"/>
    </source>
</evidence>
<dbReference type="Pfam" id="PF00615">
    <property type="entry name" value="RGS"/>
    <property type="match status" value="2"/>
</dbReference>
<name>A0ABQ8LIX5_LABRO</name>
<dbReference type="InterPro" id="IPR024066">
    <property type="entry name" value="RGS_subdom1/3"/>
</dbReference>
<dbReference type="PRINTS" id="PR01301">
    <property type="entry name" value="RGSPROTEIN"/>
</dbReference>
<comment type="caution">
    <text evidence="2">The sequence shown here is derived from an EMBL/GenBank/DDBJ whole genome shotgun (WGS) entry which is preliminary data.</text>
</comment>
<feature type="domain" description="RGS" evidence="1">
    <location>
        <begin position="249"/>
        <end position="355"/>
    </location>
</feature>
<dbReference type="InterPro" id="IPR044926">
    <property type="entry name" value="RGS_subdomain_2"/>
</dbReference>
<dbReference type="SMART" id="SM00315">
    <property type="entry name" value="RGS"/>
    <property type="match status" value="2"/>
</dbReference>
<dbReference type="SUPFAM" id="SSF48097">
    <property type="entry name" value="Regulator of G-protein signaling, RGS"/>
    <property type="match status" value="2"/>
</dbReference>
<dbReference type="InterPro" id="IPR036305">
    <property type="entry name" value="RGS_sf"/>
</dbReference>
<organism evidence="2 3">
    <name type="scientific">Labeo rohita</name>
    <name type="common">Indian major carp</name>
    <name type="synonym">Cyprinus rohita</name>
    <dbReference type="NCBI Taxonomy" id="84645"/>
    <lineage>
        <taxon>Eukaryota</taxon>
        <taxon>Metazoa</taxon>
        <taxon>Chordata</taxon>
        <taxon>Craniata</taxon>
        <taxon>Vertebrata</taxon>
        <taxon>Euteleostomi</taxon>
        <taxon>Actinopterygii</taxon>
        <taxon>Neopterygii</taxon>
        <taxon>Teleostei</taxon>
        <taxon>Ostariophysi</taxon>
        <taxon>Cypriniformes</taxon>
        <taxon>Cyprinidae</taxon>
        <taxon>Labeoninae</taxon>
        <taxon>Labeonini</taxon>
        <taxon>Labeo</taxon>
    </lineage>
</organism>
<dbReference type="InterPro" id="IPR016137">
    <property type="entry name" value="RGS"/>
</dbReference>
<proteinExistence type="predicted"/>
<evidence type="ECO:0000313" key="2">
    <source>
        <dbReference type="EMBL" id="KAI2650324.1"/>
    </source>
</evidence>
<sequence length="365" mass="42824">MLFSKIRIYEFKDLIRNKKQPKTLQDHGPKLADLLENKDYLDAFRSFLQSEFSAENIEFWLACREYKQMTSSGKLSNKAAEIYKEFLHPMAQKEVNIDHNTREKIKRSLVKPDLSCFDEAEMHIYRLMEKDSCPRFLKSEAYKNLRNAARNPMQTSGTQKEDICTRFRGNDRGEQKVAISPRSTMPGLIPQPLPTHFNMDRDDCRRNKTLGKNLMCRLKCLFSSSSAPERLSLEDTQQWSQSLERLLDGLATFRTFLKAEFSDENIEFWLTCEDYKKITSSHKMSSKAKKIFEQFVEAESPKEINIDYHTREEIKRNVKSPTSQCFDEAQKIVYGLMERDSYPRFLRSEMYKTLLESLAADNAQR</sequence>
<dbReference type="PANTHER" id="PTHR10845:SF32">
    <property type="entry name" value="REGULATOR OF G-PROTEIN SIGNALING 13"/>
    <property type="match status" value="1"/>
</dbReference>
<feature type="domain" description="RGS" evidence="1">
    <location>
        <begin position="30"/>
        <end position="146"/>
    </location>
</feature>
<reference evidence="2 3" key="1">
    <citation type="submission" date="2022-01" db="EMBL/GenBank/DDBJ databases">
        <title>A high-quality chromosome-level genome assembly of rohu carp, Labeo rohita.</title>
        <authorList>
            <person name="Arick M.A. II"/>
            <person name="Hsu C.-Y."/>
            <person name="Magbanua Z."/>
            <person name="Pechanova O."/>
            <person name="Grover C."/>
            <person name="Miller E."/>
            <person name="Thrash A."/>
            <person name="Ezzel L."/>
            <person name="Alam S."/>
            <person name="Benzie J."/>
            <person name="Hamilton M."/>
            <person name="Karsi A."/>
            <person name="Lawrence M.L."/>
            <person name="Peterson D.G."/>
        </authorList>
    </citation>
    <scope>NUCLEOTIDE SEQUENCE [LARGE SCALE GENOMIC DNA]</scope>
    <source>
        <strain evidence="3">BAU-BD-2019</strain>
        <tissue evidence="2">Blood</tissue>
    </source>
</reference>
<dbReference type="PANTHER" id="PTHR10845">
    <property type="entry name" value="REGULATOR OF G PROTEIN SIGNALING"/>
    <property type="match status" value="1"/>
</dbReference>
<dbReference type="EMBL" id="JACTAM010000022">
    <property type="protein sequence ID" value="KAI2650324.1"/>
    <property type="molecule type" value="Genomic_DNA"/>
</dbReference>
<accession>A0ABQ8LIX5</accession>
<dbReference type="PROSITE" id="PS50132">
    <property type="entry name" value="RGS"/>
    <property type="match status" value="2"/>
</dbReference>
<keyword evidence="3" id="KW-1185">Reference proteome</keyword>
<dbReference type="Gene3D" id="1.10.167.10">
    <property type="entry name" value="Regulator of G-protein Signalling 4, domain 2"/>
    <property type="match status" value="2"/>
</dbReference>
<dbReference type="Gene3D" id="1.10.196.10">
    <property type="match status" value="2"/>
</dbReference>
<dbReference type="Proteomes" id="UP000830375">
    <property type="component" value="Unassembled WGS sequence"/>
</dbReference>